<dbReference type="EMBL" id="ML986625">
    <property type="protein sequence ID" value="KAF2263529.1"/>
    <property type="molecule type" value="Genomic_DNA"/>
</dbReference>
<dbReference type="AlphaFoldDB" id="A0A9P4K637"/>
<reference evidence="3" key="1">
    <citation type="journal article" date="2020" name="Stud. Mycol.">
        <title>101 Dothideomycetes genomes: A test case for predicting lifestyles and emergence of pathogens.</title>
        <authorList>
            <person name="Haridas S."/>
            <person name="Albert R."/>
            <person name="Binder M."/>
            <person name="Bloem J."/>
            <person name="LaButti K."/>
            <person name="Salamov A."/>
            <person name="Andreopoulos B."/>
            <person name="Baker S."/>
            <person name="Barry K."/>
            <person name="Bills G."/>
            <person name="Bluhm B."/>
            <person name="Cannon C."/>
            <person name="Castanera R."/>
            <person name="Culley D."/>
            <person name="Daum C."/>
            <person name="Ezra D."/>
            <person name="Gonzalez J."/>
            <person name="Henrissat B."/>
            <person name="Kuo A."/>
            <person name="Liang C."/>
            <person name="Lipzen A."/>
            <person name="Lutzoni F."/>
            <person name="Magnuson J."/>
            <person name="Mondo S."/>
            <person name="Nolan M."/>
            <person name="Ohm R."/>
            <person name="Pangilinan J."/>
            <person name="Park H.-J."/>
            <person name="Ramirez L."/>
            <person name="Alfaro M."/>
            <person name="Sun H."/>
            <person name="Tritt A."/>
            <person name="Yoshinaga Y."/>
            <person name="Zwiers L.-H."/>
            <person name="Turgeon B."/>
            <person name="Goodwin S."/>
            <person name="Spatafora J."/>
            <person name="Crous P."/>
            <person name="Grigoriev I."/>
        </authorList>
    </citation>
    <scope>NUCLEOTIDE SEQUENCE [LARGE SCALE GENOMIC DNA]</scope>
    <source>
        <strain evidence="3">CBS 304.66</strain>
    </source>
</reference>
<gene>
    <name evidence="2" type="ORF">CC78DRAFT_581424</name>
</gene>
<accession>A0A9P4K637</accession>
<comment type="caution">
    <text evidence="2">The sequence shown here is derived from an EMBL/GenBank/DDBJ whole genome shotgun (WGS) entry which is preliminary data.</text>
</comment>
<keyword evidence="3" id="KW-1185">Reference proteome</keyword>
<sequence>MLPSRRQDAHLVISIKASLSAWWARIPKDNRPPANAARRPCLTPPAWEDGDKVIKVLHMHCTYTSGLKPGYGSSQHMQLCGGVANPIHSPLHMHPYMPNVQVRTHEIARTGCWGAVAGLIPHILAPCTYALCGECTRPEGQMSKHSTGRNITPAPFPPRSASFPDHASSPSDNSLIRPSSEPKT</sequence>
<evidence type="ECO:0000313" key="2">
    <source>
        <dbReference type="EMBL" id="KAF2263529.1"/>
    </source>
</evidence>
<proteinExistence type="predicted"/>
<organism evidence="2 3">
    <name type="scientific">Lojkania enalia</name>
    <dbReference type="NCBI Taxonomy" id="147567"/>
    <lineage>
        <taxon>Eukaryota</taxon>
        <taxon>Fungi</taxon>
        <taxon>Dikarya</taxon>
        <taxon>Ascomycota</taxon>
        <taxon>Pezizomycotina</taxon>
        <taxon>Dothideomycetes</taxon>
        <taxon>Pleosporomycetidae</taxon>
        <taxon>Pleosporales</taxon>
        <taxon>Pleosporales incertae sedis</taxon>
        <taxon>Lojkania</taxon>
    </lineage>
</organism>
<protein>
    <submittedName>
        <fullName evidence="2">Uncharacterized protein</fullName>
    </submittedName>
</protein>
<feature type="region of interest" description="Disordered" evidence="1">
    <location>
        <begin position="139"/>
        <end position="184"/>
    </location>
</feature>
<dbReference type="Proteomes" id="UP000800093">
    <property type="component" value="Unassembled WGS sequence"/>
</dbReference>
<evidence type="ECO:0000313" key="3">
    <source>
        <dbReference type="Proteomes" id="UP000800093"/>
    </source>
</evidence>
<name>A0A9P4K637_9PLEO</name>
<feature type="compositionally biased region" description="Polar residues" evidence="1">
    <location>
        <begin position="168"/>
        <end position="177"/>
    </location>
</feature>
<evidence type="ECO:0000256" key="1">
    <source>
        <dbReference type="SAM" id="MobiDB-lite"/>
    </source>
</evidence>